<evidence type="ECO:0000313" key="1">
    <source>
        <dbReference type="EMBL" id="AYN66622.1"/>
    </source>
</evidence>
<dbReference type="EMBL" id="CP032050">
    <property type="protein sequence ID" value="AYN66622.1"/>
    <property type="molecule type" value="Genomic_DNA"/>
</dbReference>
<proteinExistence type="predicted"/>
<name>A0A3G2L2Z8_9FLAO</name>
<reference evidence="1 2" key="1">
    <citation type="submission" date="2018-08" db="EMBL/GenBank/DDBJ databases">
        <title>The reduced genetic potential of extracellular carbohydrate catabolism in Euzebyella marina RN62, a Flavobacteriia bacterium isolated from the hadal water.</title>
        <authorList>
            <person name="Xue C."/>
        </authorList>
    </citation>
    <scope>NUCLEOTIDE SEQUENCE [LARGE SCALE GENOMIC DNA]</scope>
    <source>
        <strain evidence="1 2">RN62</strain>
    </source>
</reference>
<sequence length="101" mass="11813">MASTRSDFGNKANPFHYQDSTLKNMASKLYKLKAKFERKYYKLSGCRKYDMARDFNIELSATLYQVNQMLNFNEANNVSFNYQKIDTKINSLEQELSSLIS</sequence>
<accession>A0A3G2L2Z8</accession>
<gene>
    <name evidence="1" type="ORF">D1013_04090</name>
</gene>
<evidence type="ECO:0000313" key="2">
    <source>
        <dbReference type="Proteomes" id="UP000276309"/>
    </source>
</evidence>
<dbReference type="Proteomes" id="UP000276309">
    <property type="component" value="Chromosome"/>
</dbReference>
<dbReference type="RefSeq" id="WP_121847674.1">
    <property type="nucleotide sequence ID" value="NZ_CP032050.1"/>
</dbReference>
<dbReference type="KEGG" id="emar:D1013_04090"/>
<keyword evidence="2" id="KW-1185">Reference proteome</keyword>
<organism evidence="1 2">
    <name type="scientific">Euzebyella marina</name>
    <dbReference type="NCBI Taxonomy" id="1761453"/>
    <lineage>
        <taxon>Bacteria</taxon>
        <taxon>Pseudomonadati</taxon>
        <taxon>Bacteroidota</taxon>
        <taxon>Flavobacteriia</taxon>
        <taxon>Flavobacteriales</taxon>
        <taxon>Flavobacteriaceae</taxon>
        <taxon>Euzebyella</taxon>
    </lineage>
</organism>
<dbReference type="AlphaFoldDB" id="A0A3G2L2Z8"/>
<dbReference type="OrthoDB" id="1450039at2"/>
<protein>
    <submittedName>
        <fullName evidence="1">Uncharacterized protein</fullName>
    </submittedName>
</protein>